<organism evidence="1 2">
    <name type="scientific">Comamonas thiooxydans</name>
    <dbReference type="NCBI Taxonomy" id="363952"/>
    <lineage>
        <taxon>Bacteria</taxon>
        <taxon>Pseudomonadati</taxon>
        <taxon>Pseudomonadota</taxon>
        <taxon>Betaproteobacteria</taxon>
        <taxon>Burkholderiales</taxon>
        <taxon>Comamonadaceae</taxon>
        <taxon>Comamonas</taxon>
    </lineage>
</organism>
<dbReference type="InterPro" id="IPR046054">
    <property type="entry name" value="DUF6012"/>
</dbReference>
<protein>
    <submittedName>
        <fullName evidence="1">Uncharacterized protein</fullName>
    </submittedName>
</protein>
<dbReference type="Proteomes" id="UP000029567">
    <property type="component" value="Unassembled WGS sequence"/>
</dbReference>
<comment type="caution">
    <text evidence="1">The sequence shown here is derived from an EMBL/GenBank/DDBJ whole genome shotgun (WGS) entry which is preliminary data.</text>
</comment>
<reference evidence="1 2" key="1">
    <citation type="submission" date="2013-09" db="EMBL/GenBank/DDBJ databases">
        <title>High correlation between genotypes and phenotypes of environmental bacteria Comamonas testosteroni strains.</title>
        <authorList>
            <person name="Liu L."/>
            <person name="Zhu W."/>
            <person name="Xia X."/>
            <person name="Xu B."/>
            <person name="Luo M."/>
            <person name="Wang G."/>
        </authorList>
    </citation>
    <scope>NUCLEOTIDE SEQUENCE [LARGE SCALE GENOMIC DNA]</scope>
    <source>
        <strain evidence="1 2">JL14</strain>
    </source>
</reference>
<proteinExistence type="predicted"/>
<evidence type="ECO:0000313" key="2">
    <source>
        <dbReference type="Proteomes" id="UP000029567"/>
    </source>
</evidence>
<accession>A0A0E3BA99</accession>
<dbReference type="EMBL" id="AWTN01000108">
    <property type="protein sequence ID" value="KGG87418.1"/>
    <property type="molecule type" value="Genomic_DNA"/>
</dbReference>
<dbReference type="AlphaFoldDB" id="A0A0E3BA99"/>
<evidence type="ECO:0000313" key="1">
    <source>
        <dbReference type="EMBL" id="KGG87418.1"/>
    </source>
</evidence>
<dbReference type="RefSeq" id="WP_052088391.1">
    <property type="nucleotide sequence ID" value="NZ_AWTN01000108.1"/>
</dbReference>
<sequence>MLIHITPRFYAQPGHQFQIAECRLLSLQIHELGVDLKSSDLVTRKPFPNKSHWVGSRNIGRKALEGILFETPGHIPAFTTKARWAVNEEHIVVHEIEYRVLDQEFDTISDNTMLWSAGKMQSLQYPSRWPANMSWESSPGQPYMEIFPDPSGPRSQRQHVRDTVSADRLITLRQESLDMPTLERTRISSTDWTARMPPMNSVIRCSSR</sequence>
<gene>
    <name evidence="1" type="ORF">P245_20360</name>
</gene>
<name>A0A0E3BA99_9BURK</name>
<dbReference type="Pfam" id="PF19475">
    <property type="entry name" value="DUF6012"/>
    <property type="match status" value="1"/>
</dbReference>